<dbReference type="PANTHER" id="PTHR48101">
    <property type="entry name" value="METHYLMALONYL-COA MUTASE, MITOCHONDRIAL-RELATED"/>
    <property type="match status" value="1"/>
</dbReference>
<feature type="compositionally biased region" description="Polar residues" evidence="2">
    <location>
        <begin position="1"/>
        <end position="11"/>
    </location>
</feature>
<feature type="region of interest" description="Disordered" evidence="2">
    <location>
        <begin position="213"/>
        <end position="233"/>
    </location>
</feature>
<organism evidence="4 5">
    <name type="scientific">Nocardioides perillae</name>
    <dbReference type="NCBI Taxonomy" id="1119534"/>
    <lineage>
        <taxon>Bacteria</taxon>
        <taxon>Bacillati</taxon>
        <taxon>Actinomycetota</taxon>
        <taxon>Actinomycetes</taxon>
        <taxon>Propionibacteriales</taxon>
        <taxon>Nocardioidaceae</taxon>
        <taxon>Nocardioides</taxon>
    </lineage>
</organism>
<dbReference type="PANTHER" id="PTHR48101:SF4">
    <property type="entry name" value="METHYLMALONYL-COA MUTASE, MITOCHONDRIAL"/>
    <property type="match status" value="1"/>
</dbReference>
<reference evidence="4 5" key="1">
    <citation type="submission" date="2020-07" db="EMBL/GenBank/DDBJ databases">
        <title>Sequencing the genomes of 1000 actinobacteria strains.</title>
        <authorList>
            <person name="Klenk H.-P."/>
        </authorList>
    </citation>
    <scope>NUCLEOTIDE SEQUENCE [LARGE SCALE GENOMIC DNA]</scope>
    <source>
        <strain evidence="4 5">DSM 24552</strain>
    </source>
</reference>
<accession>A0A7Y9RVX3</accession>
<evidence type="ECO:0000256" key="2">
    <source>
        <dbReference type="SAM" id="MobiDB-lite"/>
    </source>
</evidence>
<dbReference type="GO" id="GO:0004494">
    <property type="term" value="F:methylmalonyl-CoA mutase activity"/>
    <property type="evidence" value="ECO:0007669"/>
    <property type="project" value="UniProtKB-EC"/>
</dbReference>
<feature type="region of interest" description="Disordered" evidence="2">
    <location>
        <begin position="1"/>
        <end position="42"/>
    </location>
</feature>
<feature type="compositionally biased region" description="Pro residues" evidence="2">
    <location>
        <begin position="220"/>
        <end position="229"/>
    </location>
</feature>
<comment type="caution">
    <text evidence="4">The sequence shown here is derived from an EMBL/GenBank/DDBJ whole genome shotgun (WGS) entry which is preliminary data.</text>
</comment>
<name>A0A7Y9RVX3_9ACTN</name>
<proteinExistence type="predicted"/>
<evidence type="ECO:0000313" key="5">
    <source>
        <dbReference type="Proteomes" id="UP000544110"/>
    </source>
</evidence>
<dbReference type="Proteomes" id="UP000544110">
    <property type="component" value="Unassembled WGS sequence"/>
</dbReference>
<dbReference type="AlphaFoldDB" id="A0A7Y9RVX3"/>
<dbReference type="GO" id="GO:0031419">
    <property type="term" value="F:cobalamin binding"/>
    <property type="evidence" value="ECO:0007669"/>
    <property type="project" value="UniProtKB-KW"/>
</dbReference>
<gene>
    <name evidence="4" type="ORF">BJ989_001408</name>
</gene>
<dbReference type="SUPFAM" id="SSF51703">
    <property type="entry name" value="Cobalamin (vitamin B12)-dependent enzymes"/>
    <property type="match status" value="1"/>
</dbReference>
<dbReference type="InterPro" id="IPR016176">
    <property type="entry name" value="Cbl-dep_enz_cat"/>
</dbReference>
<evidence type="ECO:0000256" key="1">
    <source>
        <dbReference type="ARBA" id="ARBA00011870"/>
    </source>
</evidence>
<dbReference type="Pfam" id="PF01642">
    <property type="entry name" value="MM_CoA_mutase"/>
    <property type="match status" value="1"/>
</dbReference>
<protein>
    <submittedName>
        <fullName evidence="4">Methylmalonyl-CoA mutase</fullName>
        <ecNumber evidence="4">5.4.99.2</ecNumber>
    </submittedName>
</protein>
<sequence>MTTPTGPTSDTAEGGLDEPTELEPAQGSLALASPEDTAGRAEWEAATAAVLRKARRLRDDEPDTAVWERLTRTTLDGLAVAPIGTPEHVVDLPPVGAPGAAPFTRGRLPGRPEGGWDVRTVVGGQDAEALNELALLDLENGATSLWVEVGGPLAAADLPALLDGVFLDLAPVVLEAPADPLGAARALVAHLADLGVTPAEGTNLGVDPVGVALRGVRSPDSPPDSPPGSLPSADDVARVVTEAAELARSAGTLALVVDGTALHDRGASDAQELGYVLALGAAYLRGLTAAGLDVDDALGLLEFRLAATDEQFPTIAKLRAARQAWSRVAELSGASPEAGGMRQHVVTSRPMMSRYDPWVNMLRTTVAAFAAGVGGADSLTVVPFDEPLGVPEALGRRNARNTSSLLIWESHLAAVADPAGGSYAVERLTADLAEAAWAELGRTEEAGGVLAALGDGSLLGRVAAVVERREAEVATRTRPLTGLSEFPNLREELPARAPHPTPRTVRPYGASFEAMRDEPAARPAFLATLGSVASHTARATFASNLLAAGGVDVAVAGPTADVDELLEAYDGQPVVVLAGADTTYAAWGADAARALREAGATRVVLAGKPGERTVDPDLLDDSCAVGVDALAFLTRTREALA</sequence>
<dbReference type="InterPro" id="IPR006099">
    <property type="entry name" value="MeMalonylCoA_mutase_a/b_cat"/>
</dbReference>
<dbReference type="EMBL" id="JACCAC010000001">
    <property type="protein sequence ID" value="NYG55104.1"/>
    <property type="molecule type" value="Genomic_DNA"/>
</dbReference>
<dbReference type="Gene3D" id="3.40.50.280">
    <property type="entry name" value="Cobalamin-binding domain"/>
    <property type="match status" value="1"/>
</dbReference>
<evidence type="ECO:0000259" key="3">
    <source>
        <dbReference type="Pfam" id="PF01642"/>
    </source>
</evidence>
<keyword evidence="5" id="KW-1185">Reference proteome</keyword>
<comment type="subunit">
    <text evidence="1">Heterodimer of an alpha and a beta chain.</text>
</comment>
<dbReference type="EC" id="5.4.99.2" evidence="4"/>
<dbReference type="Gene3D" id="3.20.20.240">
    <property type="entry name" value="Methylmalonyl-CoA mutase"/>
    <property type="match status" value="1"/>
</dbReference>
<keyword evidence="4" id="KW-0413">Isomerase</keyword>
<feature type="domain" description="Methylmalonyl-CoA mutase alpha/beta chain catalytic" evidence="3">
    <location>
        <begin position="254"/>
        <end position="496"/>
    </location>
</feature>
<dbReference type="RefSeq" id="WP_179517601.1">
    <property type="nucleotide sequence ID" value="NZ_JACCAC010000001.1"/>
</dbReference>
<evidence type="ECO:0000313" key="4">
    <source>
        <dbReference type="EMBL" id="NYG55104.1"/>
    </source>
</evidence>